<dbReference type="Proteomes" id="UP000596099">
    <property type="component" value="Plasmid pHB5018b"/>
</dbReference>
<dbReference type="PANTHER" id="PTHR43105">
    <property type="entry name" value="RESPIRATORY NITRATE REDUCTASE"/>
    <property type="match status" value="1"/>
</dbReference>
<dbReference type="GO" id="GO:0051539">
    <property type="term" value="F:4 iron, 4 sulfur cluster binding"/>
    <property type="evidence" value="ECO:0007669"/>
    <property type="project" value="UniProtKB-KW"/>
</dbReference>
<accession>A0A7R7YJ33</accession>
<dbReference type="PROSITE" id="PS00932">
    <property type="entry name" value="MOLYBDOPTERIN_PROK_3"/>
    <property type="match status" value="1"/>
</dbReference>
<evidence type="ECO:0000313" key="8">
    <source>
        <dbReference type="EMBL" id="BCP67284.1"/>
    </source>
</evidence>
<keyword evidence="4" id="KW-0500">Molybdenum</keyword>
<evidence type="ECO:0000256" key="2">
    <source>
        <dbReference type="ARBA" id="ARBA00001966"/>
    </source>
</evidence>
<dbReference type="InterPro" id="IPR006655">
    <property type="entry name" value="Mopterin_OxRdtase_prok_CS"/>
</dbReference>
<dbReference type="GO" id="GO:0046872">
    <property type="term" value="F:metal ion binding"/>
    <property type="evidence" value="ECO:0007669"/>
    <property type="project" value="UniProtKB-KW"/>
</dbReference>
<geneLocation type="plasmid" evidence="8 9">
    <name>pHB5018b</name>
</geneLocation>
<evidence type="ECO:0000256" key="1">
    <source>
        <dbReference type="ARBA" id="ARBA00001942"/>
    </source>
</evidence>
<keyword evidence="5" id="KW-0479">Metal-binding</keyword>
<feature type="domain" description="Molybdopterin dinucleotide-binding" evidence="7">
    <location>
        <begin position="4"/>
        <end position="114"/>
    </location>
</feature>
<dbReference type="InterPro" id="IPR006657">
    <property type="entry name" value="MoPterin_dinucl-bd_dom"/>
</dbReference>
<comment type="cofactor">
    <cofactor evidence="1">
        <name>Mo-bis(molybdopterin guanine dinucleotide)</name>
        <dbReference type="ChEBI" id="CHEBI:60539"/>
    </cofactor>
</comment>
<dbReference type="InterPro" id="IPR050123">
    <property type="entry name" value="Prok_molybdopt-oxidoreductase"/>
</dbReference>
<dbReference type="GO" id="GO:0043546">
    <property type="term" value="F:molybdopterin cofactor binding"/>
    <property type="evidence" value="ECO:0007669"/>
    <property type="project" value="InterPro"/>
</dbReference>
<keyword evidence="6" id="KW-0560">Oxidoreductase</keyword>
<sequence length="148" mass="17004">MRVSKFRGLDHIHSTYSENHRMMTLSRGGYPVWLNDKDAAELGIRDNDWVELFNDNGVFVQRAIVSARIPRGTVFVYHATERTVGIPKSPLRGKRAGMNNSITRARLKPVLMSGGYAQFTYAFNYWGPVGVNRDTWVYVRKLETPPEW</sequence>
<name>A0A7R7YJ33_THETH</name>
<dbReference type="SUPFAM" id="SSF50692">
    <property type="entry name" value="ADC-like"/>
    <property type="match status" value="1"/>
</dbReference>
<evidence type="ECO:0000259" key="7">
    <source>
        <dbReference type="Pfam" id="PF01568"/>
    </source>
</evidence>
<evidence type="ECO:0000313" key="9">
    <source>
        <dbReference type="Proteomes" id="UP000596099"/>
    </source>
</evidence>
<comment type="cofactor">
    <cofactor evidence="2">
        <name>[4Fe-4S] cluster</name>
        <dbReference type="ChEBI" id="CHEBI:49883"/>
    </cofactor>
</comment>
<evidence type="ECO:0000256" key="4">
    <source>
        <dbReference type="ARBA" id="ARBA00022505"/>
    </source>
</evidence>
<evidence type="ECO:0000256" key="5">
    <source>
        <dbReference type="ARBA" id="ARBA00022723"/>
    </source>
</evidence>
<dbReference type="GO" id="GO:0016491">
    <property type="term" value="F:oxidoreductase activity"/>
    <property type="evidence" value="ECO:0007669"/>
    <property type="project" value="UniProtKB-KW"/>
</dbReference>
<dbReference type="PANTHER" id="PTHR43105:SF2">
    <property type="entry name" value="RESPIRATORY NITRATE REDUCTASE 2 ALPHA CHAIN"/>
    <property type="match status" value="1"/>
</dbReference>
<dbReference type="RefSeq" id="WP_259330093.1">
    <property type="nucleotide sequence ID" value="NZ_AP024271.1"/>
</dbReference>
<dbReference type="InterPro" id="IPR037943">
    <property type="entry name" value="MopB_CT_Nitrate-R-NarG-like"/>
</dbReference>
<evidence type="ECO:0000256" key="3">
    <source>
        <dbReference type="ARBA" id="ARBA00022485"/>
    </source>
</evidence>
<dbReference type="EMBL" id="AP024271">
    <property type="protein sequence ID" value="BCP67284.1"/>
    <property type="molecule type" value="Genomic_DNA"/>
</dbReference>
<keyword evidence="3" id="KW-0411">Iron-sulfur</keyword>
<dbReference type="AlphaFoldDB" id="A0A7R7YJ33"/>
<gene>
    <name evidence="8" type="ORF">TthHB5018_b22180</name>
</gene>
<dbReference type="InterPro" id="IPR009010">
    <property type="entry name" value="Asp_de-COase-like_dom_sf"/>
</dbReference>
<dbReference type="GO" id="GO:0016020">
    <property type="term" value="C:membrane"/>
    <property type="evidence" value="ECO:0007669"/>
    <property type="project" value="TreeGrafter"/>
</dbReference>
<dbReference type="Gene3D" id="3.40.50.12440">
    <property type="match status" value="1"/>
</dbReference>
<dbReference type="CDD" id="cd02776">
    <property type="entry name" value="MopB_CT_Nitrate-R-NarG-like"/>
    <property type="match status" value="1"/>
</dbReference>
<keyword evidence="3" id="KW-0004">4Fe-4S</keyword>
<dbReference type="Pfam" id="PF01568">
    <property type="entry name" value="Molydop_binding"/>
    <property type="match status" value="1"/>
</dbReference>
<keyword evidence="8" id="KW-0614">Plasmid</keyword>
<proteinExistence type="predicted"/>
<reference evidence="9" key="1">
    <citation type="submission" date="2021-01" db="EMBL/GenBank/DDBJ databases">
        <title>Complete Genome Sequence of Thermus thermophilus Strain HB5018, Isolated from Mine Onsen Hot Spring.</title>
        <authorList>
            <person name="Miyazaki K."/>
            <person name="Moriya T."/>
            <person name="Nemoto N."/>
            <person name="Oshima T."/>
            <person name="Yura K."/>
            <person name="Bessho Y."/>
        </authorList>
    </citation>
    <scope>NUCLEOTIDE SEQUENCE [LARGE SCALE GENOMIC DNA]</scope>
    <source>
        <strain evidence="9">HB5018</strain>
        <plasmid evidence="9">pHB5018b</plasmid>
    </source>
</reference>
<evidence type="ECO:0000256" key="6">
    <source>
        <dbReference type="ARBA" id="ARBA00023002"/>
    </source>
</evidence>
<keyword evidence="3" id="KW-0408">Iron</keyword>
<organism evidence="8 9">
    <name type="scientific">Thermus thermophilus</name>
    <dbReference type="NCBI Taxonomy" id="274"/>
    <lineage>
        <taxon>Bacteria</taxon>
        <taxon>Thermotogati</taxon>
        <taxon>Deinococcota</taxon>
        <taxon>Deinococci</taxon>
        <taxon>Thermales</taxon>
        <taxon>Thermaceae</taxon>
        <taxon>Thermus</taxon>
    </lineage>
</organism>
<protein>
    <recommendedName>
        <fullName evidence="7">Molybdopterin dinucleotide-binding domain-containing protein</fullName>
    </recommendedName>
</protein>